<keyword evidence="7 14" id="KW-0489">Methyltransferase</keyword>
<dbReference type="InterPro" id="IPR029063">
    <property type="entry name" value="SAM-dependent_MTases_sf"/>
</dbReference>
<dbReference type="Gene3D" id="3.40.50.150">
    <property type="entry name" value="Vaccinia Virus protein VP39"/>
    <property type="match status" value="1"/>
</dbReference>
<dbReference type="GO" id="GO:0032259">
    <property type="term" value="P:methylation"/>
    <property type="evidence" value="ECO:0007669"/>
    <property type="project" value="UniProtKB-KW"/>
</dbReference>
<dbReference type="PANTHER" id="PTHR22807">
    <property type="entry name" value="NOP2 YEAST -RELATED NOL1/NOP2/FMU SUN DOMAIN-CONTAINING"/>
    <property type="match status" value="1"/>
</dbReference>
<evidence type="ECO:0000256" key="6">
    <source>
        <dbReference type="ARBA" id="ARBA00022552"/>
    </source>
</evidence>
<evidence type="ECO:0000256" key="13">
    <source>
        <dbReference type="ARBA" id="ARBA00047283"/>
    </source>
</evidence>
<keyword evidence="10 14" id="KW-0694">RNA-binding</keyword>
<dbReference type="EC" id="2.1.1.176" evidence="4"/>
<keyword evidence="6" id="KW-0698">rRNA processing</keyword>
<evidence type="ECO:0000256" key="14">
    <source>
        <dbReference type="PROSITE-ProRule" id="PRU01023"/>
    </source>
</evidence>
<dbReference type="InterPro" id="IPR049560">
    <property type="entry name" value="MeTrfase_RsmB-F_NOP2_cat"/>
</dbReference>
<dbReference type="InterPro" id="IPR054728">
    <property type="entry name" value="RsmB-like_ferredoxin"/>
</dbReference>
<keyword evidence="9 14" id="KW-0949">S-adenosyl-L-methionine</keyword>
<dbReference type="Gene3D" id="3.30.70.1170">
    <property type="entry name" value="Sun protein, domain 3"/>
    <property type="match status" value="1"/>
</dbReference>
<comment type="subcellular location">
    <subcellularLocation>
        <location evidence="2">Cytoplasm</location>
    </subcellularLocation>
</comment>
<dbReference type="Pfam" id="PF01029">
    <property type="entry name" value="NusB"/>
    <property type="match status" value="1"/>
</dbReference>
<feature type="domain" description="SAM-dependent MTase RsmB/NOP-type" evidence="15">
    <location>
        <begin position="170"/>
        <end position="449"/>
    </location>
</feature>
<comment type="similarity">
    <text evidence="3 14">Belongs to the class I-like SAM-binding methyltransferase superfamily. RsmB/NOP family.</text>
</comment>
<dbReference type="PANTHER" id="PTHR22807:SF53">
    <property type="entry name" value="RIBOSOMAL RNA SMALL SUBUNIT METHYLTRANSFERASE B-RELATED"/>
    <property type="match status" value="1"/>
</dbReference>
<evidence type="ECO:0000256" key="10">
    <source>
        <dbReference type="ARBA" id="ARBA00022884"/>
    </source>
</evidence>
<evidence type="ECO:0000256" key="5">
    <source>
        <dbReference type="ARBA" id="ARBA00022490"/>
    </source>
</evidence>
<dbReference type="NCBIfam" id="NF011494">
    <property type="entry name" value="PRK14902.1"/>
    <property type="match status" value="1"/>
</dbReference>
<dbReference type="Pfam" id="PF01189">
    <property type="entry name" value="Methyltr_RsmB-F"/>
    <property type="match status" value="1"/>
</dbReference>
<dbReference type="Gene3D" id="1.10.940.10">
    <property type="entry name" value="NusB-like"/>
    <property type="match status" value="1"/>
</dbReference>
<feature type="binding site" evidence="14">
    <location>
        <begin position="259"/>
        <end position="265"/>
    </location>
    <ligand>
        <name>S-adenosyl-L-methionine</name>
        <dbReference type="ChEBI" id="CHEBI:59789"/>
    </ligand>
</feature>
<dbReference type="EMBL" id="JBHSTQ010000002">
    <property type="protein sequence ID" value="MFC6385539.1"/>
    <property type="molecule type" value="Genomic_DNA"/>
</dbReference>
<keyword evidence="5" id="KW-0963">Cytoplasm</keyword>
<evidence type="ECO:0000256" key="8">
    <source>
        <dbReference type="ARBA" id="ARBA00022679"/>
    </source>
</evidence>
<dbReference type="SUPFAM" id="SSF48013">
    <property type="entry name" value="NusB-like"/>
    <property type="match status" value="1"/>
</dbReference>
<dbReference type="Pfam" id="PF22458">
    <property type="entry name" value="RsmF-B_ferredox"/>
    <property type="match status" value="1"/>
</dbReference>
<dbReference type="InterPro" id="IPR001678">
    <property type="entry name" value="MeTrfase_RsmB-F_NOP2_dom"/>
</dbReference>
<evidence type="ECO:0000256" key="2">
    <source>
        <dbReference type="ARBA" id="ARBA00004496"/>
    </source>
</evidence>
<evidence type="ECO:0000256" key="3">
    <source>
        <dbReference type="ARBA" id="ARBA00007494"/>
    </source>
</evidence>
<evidence type="ECO:0000256" key="11">
    <source>
        <dbReference type="ARBA" id="ARBA00030399"/>
    </source>
</evidence>
<reference evidence="17" key="1">
    <citation type="journal article" date="2019" name="Int. J. Syst. Evol. Microbiol.">
        <title>The Global Catalogue of Microorganisms (GCM) 10K type strain sequencing project: providing services to taxonomists for standard genome sequencing and annotation.</title>
        <authorList>
            <consortium name="The Broad Institute Genomics Platform"/>
            <consortium name="The Broad Institute Genome Sequencing Center for Infectious Disease"/>
            <person name="Wu L."/>
            <person name="Ma J."/>
        </authorList>
    </citation>
    <scope>NUCLEOTIDE SEQUENCE [LARGE SCALE GENOMIC DNA]</scope>
    <source>
        <strain evidence="17">CCUG 42001</strain>
    </source>
</reference>
<dbReference type="PROSITE" id="PS01153">
    <property type="entry name" value="NOL1_NOP2_SUN"/>
    <property type="match status" value="1"/>
</dbReference>
<dbReference type="Proteomes" id="UP001596267">
    <property type="component" value="Unassembled WGS sequence"/>
</dbReference>
<name>A0ABW1WBH7_9BACL</name>
<dbReference type="InterPro" id="IPR023267">
    <property type="entry name" value="RCMT"/>
</dbReference>
<feature type="active site" description="Nucleophile" evidence="14">
    <location>
        <position position="382"/>
    </location>
</feature>
<dbReference type="PRINTS" id="PR02008">
    <property type="entry name" value="RCMTFAMILY"/>
</dbReference>
<proteinExistence type="inferred from homology"/>
<evidence type="ECO:0000256" key="12">
    <source>
        <dbReference type="ARBA" id="ARBA00031088"/>
    </source>
</evidence>
<dbReference type="SUPFAM" id="SSF53335">
    <property type="entry name" value="S-adenosyl-L-methionine-dependent methyltransferases"/>
    <property type="match status" value="1"/>
</dbReference>
<evidence type="ECO:0000256" key="4">
    <source>
        <dbReference type="ARBA" id="ARBA00012140"/>
    </source>
</evidence>
<dbReference type="InterPro" id="IPR035926">
    <property type="entry name" value="NusB-like_sf"/>
</dbReference>
<sequence length="449" mass="50520">MSHPSVRETALDLLLAVTKKHAYSQIALNEALSSNPFSDKDKSLVTTLFYGVLQRKLTLDFYLSAFVHSKKKLDDWVELLLLLSFYQKVYLDRIPDHAIVNEAVMIAKKRGHRGISGLVNGVLRHFLREGIPDISKVQSERKRLSLQYSHPEWLIDLWKTQWDLSDALKIAEANNQPPNVVIRVNRIKATREELAEKLAVEGIRTIPGQLSKDCLIVQNGSVVETHLFKEGFFTIQDESSMLVADVVAPDQSMTVLDACAGPGGKTTHLAERMGNQGKIIALDLHPHKTQLIDHAAERLGLYTIETRALDARTAHTAFKESSFDRVLLDVPCSGLGVIRRKPEIKWMKSANEINGLIPIQQSILEETATLVKSGGWLIYSTCTINKDENEAQIRQFLAQHSEFHLEPTFAERLPNVLRDTQSQSGKGMVQLMPFTCQTDGFFICCLERK</sequence>
<accession>A0ABW1WBH7</accession>
<comment type="function">
    <text evidence="1">Specifically methylates the cytosine at position 967 (m5C967) of 16S rRNA.</text>
</comment>
<keyword evidence="17" id="KW-1185">Reference proteome</keyword>
<dbReference type="PROSITE" id="PS51686">
    <property type="entry name" value="SAM_MT_RSMB_NOP"/>
    <property type="match status" value="1"/>
</dbReference>
<evidence type="ECO:0000256" key="1">
    <source>
        <dbReference type="ARBA" id="ARBA00002724"/>
    </source>
</evidence>
<dbReference type="InterPro" id="IPR006027">
    <property type="entry name" value="NusB_RsmB_TIM44"/>
</dbReference>
<dbReference type="RefSeq" id="WP_253052037.1">
    <property type="nucleotide sequence ID" value="NZ_JAMXWN010000001.1"/>
</dbReference>
<comment type="caution">
    <text evidence="16">The sequence shown here is derived from an EMBL/GenBank/DDBJ whole genome shotgun (WGS) entry which is preliminary data.</text>
</comment>
<dbReference type="NCBIfam" id="TIGR00563">
    <property type="entry name" value="rsmB"/>
    <property type="match status" value="1"/>
</dbReference>
<dbReference type="InterPro" id="IPR018314">
    <property type="entry name" value="RsmB/NOL1/NOP2-like_CS"/>
</dbReference>
<feature type="binding site" evidence="14">
    <location>
        <position position="310"/>
    </location>
    <ligand>
        <name>S-adenosyl-L-methionine</name>
        <dbReference type="ChEBI" id="CHEBI:59789"/>
    </ligand>
</feature>
<organism evidence="16 17">
    <name type="scientific">Sporolactobacillus kofuensis</name>
    <dbReference type="NCBI Taxonomy" id="269672"/>
    <lineage>
        <taxon>Bacteria</taxon>
        <taxon>Bacillati</taxon>
        <taxon>Bacillota</taxon>
        <taxon>Bacilli</taxon>
        <taxon>Bacillales</taxon>
        <taxon>Sporolactobacillaceae</taxon>
        <taxon>Sporolactobacillus</taxon>
    </lineage>
</organism>
<feature type="binding site" evidence="14">
    <location>
        <position position="329"/>
    </location>
    <ligand>
        <name>S-adenosyl-L-methionine</name>
        <dbReference type="ChEBI" id="CHEBI:59789"/>
    </ligand>
</feature>
<protein>
    <recommendedName>
        <fullName evidence="4">16S rRNA (cytosine(967)-C(5))-methyltransferase</fullName>
        <ecNumber evidence="4">2.1.1.176</ecNumber>
    </recommendedName>
    <alternativeName>
        <fullName evidence="11">16S rRNA m5C967 methyltransferase</fullName>
    </alternativeName>
    <alternativeName>
        <fullName evidence="12">rRNA (cytosine-C(5)-)-methyltransferase RsmB</fullName>
    </alternativeName>
</protein>
<comment type="catalytic activity">
    <reaction evidence="13">
        <text>cytidine(967) in 16S rRNA + S-adenosyl-L-methionine = 5-methylcytidine(967) in 16S rRNA + S-adenosyl-L-homocysteine + H(+)</text>
        <dbReference type="Rhea" id="RHEA:42748"/>
        <dbReference type="Rhea" id="RHEA-COMP:10219"/>
        <dbReference type="Rhea" id="RHEA-COMP:10220"/>
        <dbReference type="ChEBI" id="CHEBI:15378"/>
        <dbReference type="ChEBI" id="CHEBI:57856"/>
        <dbReference type="ChEBI" id="CHEBI:59789"/>
        <dbReference type="ChEBI" id="CHEBI:74483"/>
        <dbReference type="ChEBI" id="CHEBI:82748"/>
        <dbReference type="EC" id="2.1.1.176"/>
    </reaction>
</comment>
<feature type="binding site" evidence="14">
    <location>
        <position position="283"/>
    </location>
    <ligand>
        <name>S-adenosyl-L-methionine</name>
        <dbReference type="ChEBI" id="CHEBI:59789"/>
    </ligand>
</feature>
<evidence type="ECO:0000313" key="16">
    <source>
        <dbReference type="EMBL" id="MFC6385539.1"/>
    </source>
</evidence>
<evidence type="ECO:0000259" key="15">
    <source>
        <dbReference type="PROSITE" id="PS51686"/>
    </source>
</evidence>
<dbReference type="CDD" id="cd02440">
    <property type="entry name" value="AdoMet_MTases"/>
    <property type="match status" value="1"/>
</dbReference>
<dbReference type="InterPro" id="IPR004573">
    <property type="entry name" value="rRNA_ssu_MeTfrase_B"/>
</dbReference>
<evidence type="ECO:0000256" key="7">
    <source>
        <dbReference type="ARBA" id="ARBA00022603"/>
    </source>
</evidence>
<gene>
    <name evidence="16" type="primary">rsmB</name>
    <name evidence="16" type="ORF">ACFP7A_02900</name>
</gene>
<evidence type="ECO:0000256" key="9">
    <source>
        <dbReference type="ARBA" id="ARBA00022691"/>
    </source>
</evidence>
<keyword evidence="8 14" id="KW-0808">Transferase</keyword>
<dbReference type="GO" id="GO:0008168">
    <property type="term" value="F:methyltransferase activity"/>
    <property type="evidence" value="ECO:0007669"/>
    <property type="project" value="UniProtKB-KW"/>
</dbReference>
<evidence type="ECO:0000313" key="17">
    <source>
        <dbReference type="Proteomes" id="UP001596267"/>
    </source>
</evidence>